<organism evidence="1 2">
    <name type="scientific">Tegillarca granosa</name>
    <name type="common">Malaysian cockle</name>
    <name type="synonym">Anadara granosa</name>
    <dbReference type="NCBI Taxonomy" id="220873"/>
    <lineage>
        <taxon>Eukaryota</taxon>
        <taxon>Metazoa</taxon>
        <taxon>Spiralia</taxon>
        <taxon>Lophotrochozoa</taxon>
        <taxon>Mollusca</taxon>
        <taxon>Bivalvia</taxon>
        <taxon>Autobranchia</taxon>
        <taxon>Pteriomorphia</taxon>
        <taxon>Arcoida</taxon>
        <taxon>Arcoidea</taxon>
        <taxon>Arcidae</taxon>
        <taxon>Tegillarca</taxon>
    </lineage>
</organism>
<name>A0ABQ9EDQ0_TEGGR</name>
<evidence type="ECO:0008006" key="3">
    <source>
        <dbReference type="Google" id="ProtNLM"/>
    </source>
</evidence>
<comment type="caution">
    <text evidence="1">The sequence shown here is derived from an EMBL/GenBank/DDBJ whole genome shotgun (WGS) entry which is preliminary data.</text>
</comment>
<proteinExistence type="predicted"/>
<dbReference type="EMBL" id="JARBDR010000918">
    <property type="protein sequence ID" value="KAJ8301976.1"/>
    <property type="molecule type" value="Genomic_DNA"/>
</dbReference>
<dbReference type="Proteomes" id="UP001217089">
    <property type="component" value="Unassembled WGS sequence"/>
</dbReference>
<evidence type="ECO:0000313" key="1">
    <source>
        <dbReference type="EMBL" id="KAJ8301976.1"/>
    </source>
</evidence>
<keyword evidence="2" id="KW-1185">Reference proteome</keyword>
<protein>
    <recommendedName>
        <fullName evidence="3">Prokineticin domain-containing protein</fullName>
    </recommendedName>
</protein>
<accession>A0ABQ9EDQ0</accession>
<reference evidence="1 2" key="1">
    <citation type="submission" date="2022-12" db="EMBL/GenBank/DDBJ databases">
        <title>Chromosome-level genome of Tegillarca granosa.</title>
        <authorList>
            <person name="Kim J."/>
        </authorList>
    </citation>
    <scope>NUCLEOTIDE SEQUENCE [LARGE SCALE GENOMIC DNA]</scope>
    <source>
        <strain evidence="1">Teg-2019</strain>
        <tissue evidence="1">Adductor muscle</tissue>
    </source>
</reference>
<dbReference type="Gene3D" id="2.10.80.10">
    <property type="entry name" value="Lipase, subunit A"/>
    <property type="match status" value="1"/>
</dbReference>
<sequence>MFIVKVTYCQDKVCTSQDDCDETHCCATLETKRAGHLKRFIFGSSKSVCKPRRYQGQACHVYLNHDFSNPDIFLDYCPCEEGLECRGTTIDGQIHHNPKCLPMASTTTTTSKPPMTTTPP</sequence>
<evidence type="ECO:0000313" key="2">
    <source>
        <dbReference type="Proteomes" id="UP001217089"/>
    </source>
</evidence>
<gene>
    <name evidence="1" type="ORF">KUTeg_020963</name>
</gene>